<dbReference type="InterPro" id="IPR027417">
    <property type="entry name" value="P-loop_NTPase"/>
</dbReference>
<protein>
    <submittedName>
        <fullName evidence="8">TraM recognition domain-containing protein</fullName>
    </submittedName>
</protein>
<dbReference type="CDD" id="cd01127">
    <property type="entry name" value="TrwB_TraG_TraD_VirD4"/>
    <property type="match status" value="1"/>
</dbReference>
<dbReference type="Gene3D" id="3.40.50.300">
    <property type="entry name" value="P-loop containing nucleotide triphosphate hydrolases"/>
    <property type="match status" value="1"/>
</dbReference>
<proteinExistence type="predicted"/>
<evidence type="ECO:0000259" key="7">
    <source>
        <dbReference type="Pfam" id="PF12696"/>
    </source>
</evidence>
<dbReference type="GO" id="GO:0005886">
    <property type="term" value="C:plasma membrane"/>
    <property type="evidence" value="ECO:0007669"/>
    <property type="project" value="UniProtKB-SubCell"/>
</dbReference>
<evidence type="ECO:0000256" key="5">
    <source>
        <dbReference type="ARBA" id="ARBA00023136"/>
    </source>
</evidence>
<reference evidence="8 9" key="1">
    <citation type="journal article" date="2014" name="BMC Vet. Res.">
        <title>First report of Corynebacterium pseudotuberculosis from caseous lymphadenitis lesions in Black Alentejano pig (Sus scrofa domesticus).</title>
        <authorList>
            <person name="Oliveira M."/>
            <person name="Barroco C."/>
            <person name="Mottola C."/>
            <person name="Santos R."/>
            <person name="Lemsaddek A."/>
            <person name="Tavares L."/>
            <person name="Semedo-Lemsaddek T."/>
        </authorList>
    </citation>
    <scope>NUCLEOTIDE SEQUENCE [LARGE SCALE GENOMIC DNA]</scope>
    <source>
        <strain evidence="8 9">PO100/5</strain>
    </source>
</reference>
<feature type="region of interest" description="Disordered" evidence="6">
    <location>
        <begin position="215"/>
        <end position="260"/>
    </location>
</feature>
<accession>A0A7U5HLC3</accession>
<evidence type="ECO:0000256" key="2">
    <source>
        <dbReference type="ARBA" id="ARBA00022475"/>
    </source>
</evidence>
<dbReference type="GeneID" id="75007534"/>
<dbReference type="OrthoDB" id="226701at2"/>
<gene>
    <name evidence="8" type="ORF">CBE74_04560</name>
</gene>
<dbReference type="Proteomes" id="UP000195652">
    <property type="component" value="Chromosome"/>
</dbReference>
<evidence type="ECO:0000256" key="1">
    <source>
        <dbReference type="ARBA" id="ARBA00004651"/>
    </source>
</evidence>
<accession>A0A7Y4LH02</accession>
<evidence type="ECO:0000313" key="8">
    <source>
        <dbReference type="EMBL" id="ARU45887.2"/>
    </source>
</evidence>
<dbReference type="InterPro" id="IPR032689">
    <property type="entry name" value="TraG-D_C"/>
</dbReference>
<keyword evidence="4" id="KW-1133">Transmembrane helix</keyword>
<keyword evidence="5" id="KW-0472">Membrane</keyword>
<evidence type="ECO:0000256" key="3">
    <source>
        <dbReference type="ARBA" id="ARBA00022692"/>
    </source>
</evidence>
<dbReference type="PANTHER" id="PTHR37937:SF1">
    <property type="entry name" value="CONJUGATIVE TRANSFER: DNA TRANSPORT"/>
    <property type="match status" value="1"/>
</dbReference>
<dbReference type="InterPro" id="IPR051539">
    <property type="entry name" value="T4SS-coupling_protein"/>
</dbReference>
<keyword evidence="3" id="KW-0812">Transmembrane</keyword>
<sequence>MAAVLQGLAGRYAQDDARAQWDVATMRGVFDTIAGVAQAAGETAAGIVGNLHTVLKPLLASPAIAEVAWDDPAALNLGAWARSQADTLHLIAPIRASVYRGYFSALVTAAVTEILDHAGRCPGQALPESALVVLDELASVASLPGLTEWLSTARSYRVRLALGIQSPAQLRRRYTRDGWYEIVSSCAGGVIVLPGLADVEGLRDFQTLAGQRNLREVTTSTAETEGTSTSTGEQRSKSTSKSTTVTKTESIQRQDLASPAALREQPADQAFVLMGAVAPLQIQTAGVWEDDVLAPLAHAAGPELEAAVARLQRLRESAPPAR</sequence>
<reference evidence="8 9" key="4">
    <citation type="journal article" date="2020" name="PLoS ONE">
        <title>Taxonomic classification of strain PO100/5 shows a broader geographic distribution and genetic markers of the recently described Corynebacterium silvaticum.</title>
        <authorList>
            <person name="Viana M.V.C."/>
            <person name="Profeta R."/>
            <person name="da Silva A.L."/>
            <person name="Hurtado R."/>
            <person name="Cerqueira J.C."/>
            <person name="Ribeiro B.F.S."/>
            <person name="Almeida M.O."/>
            <person name="Morais-Rodrigues F."/>
            <person name="Soares S.C."/>
            <person name="Oliveira M."/>
            <person name="Tavares L."/>
            <person name="Figueiredo H."/>
            <person name="Wattam A.R."/>
            <person name="Barh D."/>
            <person name="Ghosh P."/>
            <person name="Silva A."/>
            <person name="Azevedo V."/>
        </authorList>
    </citation>
    <scope>NUCLEOTIDE SEQUENCE [LARGE SCALE GENOMIC DNA]</scope>
    <source>
        <strain evidence="8 9">PO100/5</strain>
    </source>
</reference>
<name>A0A7Y4LH02_9CORY</name>
<dbReference type="PANTHER" id="PTHR37937">
    <property type="entry name" value="CONJUGATIVE TRANSFER: DNA TRANSPORT"/>
    <property type="match status" value="1"/>
</dbReference>
<reference evidence="8 9" key="3">
    <citation type="journal article" date="2020" name="Int. J. Syst. Evol. Microbiol.">
        <title>Corynebacterium silvaticum sp. nov., a unique group of NTTB corynebacteria in wild boar and roe deer.</title>
        <authorList>
            <person name="Dangel A."/>
            <person name="Berger A."/>
            <person name="Rau J."/>
            <person name="Eisenberg T."/>
            <person name="Kampfer P."/>
            <person name="Margos G."/>
            <person name="Contzen M."/>
            <person name="Busse H.J."/>
            <person name="Konrad R."/>
            <person name="Peters M."/>
            <person name="Sting R."/>
            <person name="Sing A."/>
        </authorList>
    </citation>
    <scope>NUCLEOTIDE SEQUENCE [LARGE SCALE GENOMIC DNA]</scope>
    <source>
        <strain evidence="8 9">PO100/5</strain>
    </source>
</reference>
<organism evidence="8 9">
    <name type="scientific">Corynebacterium silvaticum</name>
    <dbReference type="NCBI Taxonomy" id="2320431"/>
    <lineage>
        <taxon>Bacteria</taxon>
        <taxon>Bacillati</taxon>
        <taxon>Actinomycetota</taxon>
        <taxon>Actinomycetes</taxon>
        <taxon>Mycobacteriales</taxon>
        <taxon>Corynebacteriaceae</taxon>
        <taxon>Corynebacterium</taxon>
    </lineage>
</organism>
<dbReference type="KEGG" id="csil:CBE74_04560"/>
<dbReference type="AlphaFoldDB" id="A0A7Y4LH02"/>
<dbReference type="SUPFAM" id="SSF52540">
    <property type="entry name" value="P-loop containing nucleoside triphosphate hydrolases"/>
    <property type="match status" value="1"/>
</dbReference>
<comment type="subcellular location">
    <subcellularLocation>
        <location evidence="1">Cell membrane</location>
        <topology evidence="1">Multi-pass membrane protein</topology>
    </subcellularLocation>
</comment>
<dbReference type="EMBL" id="CP021417">
    <property type="protein sequence ID" value="ARU45887.2"/>
    <property type="molecule type" value="Genomic_DNA"/>
</dbReference>
<evidence type="ECO:0000256" key="6">
    <source>
        <dbReference type="SAM" id="MobiDB-lite"/>
    </source>
</evidence>
<feature type="compositionally biased region" description="Low complexity" evidence="6">
    <location>
        <begin position="218"/>
        <end position="249"/>
    </location>
</feature>
<feature type="domain" description="TraD/TraG TraM recognition site" evidence="7">
    <location>
        <begin position="131"/>
        <end position="244"/>
    </location>
</feature>
<dbReference type="Pfam" id="PF12696">
    <property type="entry name" value="TraG-D_C"/>
    <property type="match status" value="1"/>
</dbReference>
<dbReference type="RefSeq" id="WP_134316025.1">
    <property type="nucleotide sequence ID" value="NZ_CP021417.2"/>
</dbReference>
<keyword evidence="2" id="KW-1003">Cell membrane</keyword>
<keyword evidence="9" id="KW-1185">Reference proteome</keyword>
<evidence type="ECO:0000313" key="9">
    <source>
        <dbReference type="Proteomes" id="UP000195652"/>
    </source>
</evidence>
<reference evidence="8 9" key="2">
    <citation type="journal article" date="2020" name="Antonie Van Leeuwenhoek">
        <title>Phylogenomic characterisation of a novel corynebacterial species pathogenic to animals.</title>
        <authorList>
            <person name="Moller J."/>
            <person name="Musella L."/>
            <person name="Melnikov V."/>
            <person name="Geissdorfer W."/>
            <person name="Burkovski A."/>
            <person name="Sangal V."/>
        </authorList>
    </citation>
    <scope>NUCLEOTIDE SEQUENCE [LARGE SCALE GENOMIC DNA]</scope>
    <source>
        <strain evidence="8 9">PO100/5</strain>
    </source>
</reference>
<evidence type="ECO:0000256" key="4">
    <source>
        <dbReference type="ARBA" id="ARBA00022989"/>
    </source>
</evidence>